<dbReference type="GO" id="GO:0048666">
    <property type="term" value="P:neuron development"/>
    <property type="evidence" value="ECO:0007669"/>
    <property type="project" value="UniProtKB-ARBA"/>
</dbReference>
<protein>
    <recommendedName>
        <fullName evidence="2">protein-tyrosine-phosphatase</fullName>
        <ecNumber evidence="2">3.1.3.48</ecNumber>
    </recommendedName>
</protein>
<dbReference type="EMBL" id="JAAOIC020000023">
    <property type="protein sequence ID" value="KAG8040269.1"/>
    <property type="molecule type" value="Genomic_DNA"/>
</dbReference>
<dbReference type="Proteomes" id="UP000729913">
    <property type="component" value="Unassembled WGS sequence"/>
</dbReference>
<reference evidence="7" key="2">
    <citation type="submission" date="2021-04" db="EMBL/GenBank/DDBJ databases">
        <title>Genome-wide patterns of bracovirus chromosomal integration into multiple host tissues during parasitism.</title>
        <authorList>
            <person name="Chebbi M.A.C."/>
        </authorList>
    </citation>
    <scope>NUCLEOTIDE SEQUENCE</scope>
    <source>
        <tissue evidence="7">Whole body</tissue>
    </source>
</reference>
<accession>A0A8J5RHS6</accession>
<feature type="domain" description="Tyrosine-protein phosphatase" evidence="5">
    <location>
        <begin position="49"/>
        <end position="289"/>
    </location>
</feature>
<sequence>MELKQLHELNPKGLWRRACQANFASLCLEEYCGIINLQLSGTWEAFAKPENREKNRNSLVPCWDHTRVKLAAYESPSDYIHANYVDGFEDKKKFICTQAPKANTLVDFYRMVWNENSHIIIMLVNVTSSCWQYWPSKDDETLQFAQYTIRRLKKKTFSNYIVTELSVTDEFIERQRRVYHFLYIDWTEDGNFKDVGKFYKFVLTINHMRKAVRTRMLSCCEIIAPIIVHCSTGIGTTGVFCVIDFALHQLSKTGRISLPKILISIRQQRHSSVVILDQYLFCYRVILHCLAEINNYLRDKEEKALL</sequence>
<comment type="caution">
    <text evidence="7">The sequence shown here is derived from an EMBL/GenBank/DDBJ whole genome shotgun (WGS) entry which is preliminary data.</text>
</comment>
<evidence type="ECO:0000256" key="2">
    <source>
        <dbReference type="ARBA" id="ARBA00013064"/>
    </source>
</evidence>
<dbReference type="Pfam" id="PF00102">
    <property type="entry name" value="Y_phosphatase"/>
    <property type="match status" value="1"/>
</dbReference>
<dbReference type="InterPro" id="IPR003595">
    <property type="entry name" value="Tyr_Pase_cat"/>
</dbReference>
<dbReference type="InterPro" id="IPR050348">
    <property type="entry name" value="Protein-Tyr_Phosphatase"/>
</dbReference>
<dbReference type="GO" id="GO:0009653">
    <property type="term" value="P:anatomical structure morphogenesis"/>
    <property type="evidence" value="ECO:0007669"/>
    <property type="project" value="UniProtKB-ARBA"/>
</dbReference>
<evidence type="ECO:0000259" key="6">
    <source>
        <dbReference type="PROSITE" id="PS50056"/>
    </source>
</evidence>
<evidence type="ECO:0000256" key="3">
    <source>
        <dbReference type="ARBA" id="ARBA00022801"/>
    </source>
</evidence>
<dbReference type="OrthoDB" id="6417559at2759"/>
<dbReference type="InterPro" id="IPR000387">
    <property type="entry name" value="Tyr_Pase_dom"/>
</dbReference>
<dbReference type="PROSITE" id="PS50055">
    <property type="entry name" value="TYR_PHOSPHATASE_PTP"/>
    <property type="match status" value="1"/>
</dbReference>
<proteinExistence type="inferred from homology"/>
<evidence type="ECO:0000313" key="7">
    <source>
        <dbReference type="EMBL" id="KAG8040269.1"/>
    </source>
</evidence>
<gene>
    <name evidence="7" type="ORF">G9C98_000840</name>
</gene>
<comment type="similarity">
    <text evidence="1">Belongs to the protein-tyrosine phosphatase family.</text>
</comment>
<dbReference type="EC" id="3.1.3.48" evidence="2"/>
<reference evidence="7" key="1">
    <citation type="submission" date="2020-03" db="EMBL/GenBank/DDBJ databases">
        <authorList>
            <person name="Chebbi M.A."/>
            <person name="Drezen J.M."/>
        </authorList>
    </citation>
    <scope>NUCLEOTIDE SEQUENCE</scope>
    <source>
        <tissue evidence="7">Whole body</tissue>
    </source>
</reference>
<dbReference type="SMART" id="SM00194">
    <property type="entry name" value="PTPc"/>
    <property type="match status" value="1"/>
</dbReference>
<organism evidence="7 8">
    <name type="scientific">Cotesia typhae</name>
    <dbReference type="NCBI Taxonomy" id="2053667"/>
    <lineage>
        <taxon>Eukaryota</taxon>
        <taxon>Metazoa</taxon>
        <taxon>Ecdysozoa</taxon>
        <taxon>Arthropoda</taxon>
        <taxon>Hexapoda</taxon>
        <taxon>Insecta</taxon>
        <taxon>Pterygota</taxon>
        <taxon>Neoptera</taxon>
        <taxon>Endopterygota</taxon>
        <taxon>Hymenoptera</taxon>
        <taxon>Apocrita</taxon>
        <taxon>Ichneumonoidea</taxon>
        <taxon>Braconidae</taxon>
        <taxon>Microgastrinae</taxon>
        <taxon>Cotesia</taxon>
    </lineage>
</organism>
<name>A0A8J5RHS6_9HYME</name>
<keyword evidence="4" id="KW-0904">Protein phosphatase</keyword>
<dbReference type="AlphaFoldDB" id="A0A8J5RHS6"/>
<dbReference type="PROSITE" id="PS50056">
    <property type="entry name" value="TYR_PHOSPHATASE_2"/>
    <property type="match status" value="1"/>
</dbReference>
<dbReference type="PANTHER" id="PTHR19134">
    <property type="entry name" value="RECEPTOR-TYPE TYROSINE-PROTEIN PHOSPHATASE"/>
    <property type="match status" value="1"/>
</dbReference>
<dbReference type="PANTHER" id="PTHR19134:SF562">
    <property type="entry name" value="PROTEIN-TYROSINE-PHOSPHATASE"/>
    <property type="match status" value="1"/>
</dbReference>
<feature type="domain" description="Tyrosine specific protein phosphatases" evidence="6">
    <location>
        <begin position="199"/>
        <end position="280"/>
    </location>
</feature>
<evidence type="ECO:0000256" key="1">
    <source>
        <dbReference type="ARBA" id="ARBA00009580"/>
    </source>
</evidence>
<dbReference type="SMART" id="SM00404">
    <property type="entry name" value="PTPc_motif"/>
    <property type="match status" value="1"/>
</dbReference>
<feature type="non-terminal residue" evidence="7">
    <location>
        <position position="306"/>
    </location>
</feature>
<keyword evidence="8" id="KW-1185">Reference proteome</keyword>
<dbReference type="InterPro" id="IPR000242">
    <property type="entry name" value="PTP_cat"/>
</dbReference>
<evidence type="ECO:0000259" key="5">
    <source>
        <dbReference type="PROSITE" id="PS50055"/>
    </source>
</evidence>
<evidence type="ECO:0000313" key="8">
    <source>
        <dbReference type="Proteomes" id="UP000729913"/>
    </source>
</evidence>
<dbReference type="GO" id="GO:0004725">
    <property type="term" value="F:protein tyrosine phosphatase activity"/>
    <property type="evidence" value="ECO:0007669"/>
    <property type="project" value="UniProtKB-EC"/>
</dbReference>
<keyword evidence="3" id="KW-0378">Hydrolase</keyword>
<evidence type="ECO:0000256" key="4">
    <source>
        <dbReference type="ARBA" id="ARBA00022912"/>
    </source>
</evidence>